<feature type="signal peptide" evidence="2">
    <location>
        <begin position="1"/>
        <end position="19"/>
    </location>
</feature>
<feature type="compositionally biased region" description="Pro residues" evidence="1">
    <location>
        <begin position="249"/>
        <end position="258"/>
    </location>
</feature>
<feature type="region of interest" description="Disordered" evidence="1">
    <location>
        <begin position="72"/>
        <end position="265"/>
    </location>
</feature>
<keyword evidence="4" id="KW-1185">Reference proteome</keyword>
<keyword evidence="2" id="KW-0732">Signal</keyword>
<feature type="compositionally biased region" description="Pro residues" evidence="1">
    <location>
        <begin position="182"/>
        <end position="195"/>
    </location>
</feature>
<dbReference type="Proteomes" id="UP000327493">
    <property type="component" value="Chromosome 5"/>
</dbReference>
<evidence type="ECO:0000313" key="4">
    <source>
        <dbReference type="Proteomes" id="UP000327493"/>
    </source>
</evidence>
<feature type="compositionally biased region" description="Polar residues" evidence="1">
    <location>
        <begin position="147"/>
        <end position="156"/>
    </location>
</feature>
<sequence>MRLLLVLLFSALGCGLAGGQLVSKCDLMKAFRVLAEHEKQQGLTMDLVAKIVCHTELASGFNTSVVTELTPKGEHLRRGKRQVPSGDLTTSPGYASPATRPPPDTKPPPATRPPPATKPGSATKPQPTTRQPLETRPPPATKPGSATKPQPTTRQPLETRPPPATKPRPTTKQPLGTKPPQGNRPPPATKPPPATSLPDVVSNDPTTGPSRVRRRALRQPPTELANFDNLPIKPPPATKPPGATKPRPSTEPPPPTRPPHVVSNQTEDEPVWTLYGLFQLSNHLICSDGTTPSPNICKDDISCVLKVISQLLIRLIFQPECSKKTASDYFAECL</sequence>
<dbReference type="InterPro" id="IPR023346">
    <property type="entry name" value="Lysozyme-like_dom_sf"/>
</dbReference>
<dbReference type="Gene3D" id="1.10.530.10">
    <property type="match status" value="2"/>
</dbReference>
<dbReference type="AlphaFoldDB" id="A0A5J5DIF1"/>
<evidence type="ECO:0000256" key="1">
    <source>
        <dbReference type="SAM" id="MobiDB-lite"/>
    </source>
</evidence>
<accession>A0A5J5DIF1</accession>
<feature type="compositionally biased region" description="Pro residues" evidence="1">
    <location>
        <begin position="99"/>
        <end position="117"/>
    </location>
</feature>
<proteinExistence type="predicted"/>
<evidence type="ECO:0008006" key="5">
    <source>
        <dbReference type="Google" id="ProtNLM"/>
    </source>
</evidence>
<dbReference type="EMBL" id="VOFY01000005">
    <property type="protein sequence ID" value="KAA8593132.1"/>
    <property type="molecule type" value="Genomic_DNA"/>
</dbReference>
<organism evidence="3 4">
    <name type="scientific">Etheostoma spectabile</name>
    <name type="common">orangethroat darter</name>
    <dbReference type="NCBI Taxonomy" id="54343"/>
    <lineage>
        <taxon>Eukaryota</taxon>
        <taxon>Metazoa</taxon>
        <taxon>Chordata</taxon>
        <taxon>Craniata</taxon>
        <taxon>Vertebrata</taxon>
        <taxon>Euteleostomi</taxon>
        <taxon>Actinopterygii</taxon>
        <taxon>Neopterygii</taxon>
        <taxon>Teleostei</taxon>
        <taxon>Neoteleostei</taxon>
        <taxon>Acanthomorphata</taxon>
        <taxon>Eupercaria</taxon>
        <taxon>Perciformes</taxon>
        <taxon>Percoidei</taxon>
        <taxon>Percidae</taxon>
        <taxon>Etheostomatinae</taxon>
        <taxon>Etheostoma</taxon>
    </lineage>
</organism>
<name>A0A5J5DIF1_9PERO</name>
<feature type="compositionally biased region" description="Polar residues" evidence="1">
    <location>
        <begin position="123"/>
        <end position="132"/>
    </location>
</feature>
<dbReference type="SUPFAM" id="SSF53955">
    <property type="entry name" value="Lysozyme-like"/>
    <property type="match status" value="1"/>
</dbReference>
<comment type="caution">
    <text evidence="3">The sequence shown here is derived from an EMBL/GenBank/DDBJ whole genome shotgun (WGS) entry which is preliminary data.</text>
</comment>
<evidence type="ECO:0000256" key="2">
    <source>
        <dbReference type="SAM" id="SignalP"/>
    </source>
</evidence>
<protein>
    <recommendedName>
        <fullName evidence="5">Lysozyme</fullName>
    </recommendedName>
</protein>
<feature type="chain" id="PRO_5023928956" description="Lysozyme" evidence="2">
    <location>
        <begin position="20"/>
        <end position="334"/>
    </location>
</feature>
<reference evidence="3 4" key="1">
    <citation type="submission" date="2019-08" db="EMBL/GenBank/DDBJ databases">
        <title>A chromosome-level genome assembly, high-density linkage maps, and genome scans reveal the genomic architecture of hybrid incompatibilities underlying speciation via character displacement in darters (Percidae: Etheostominae).</title>
        <authorList>
            <person name="Moran R.L."/>
            <person name="Catchen J.M."/>
            <person name="Fuller R.C."/>
        </authorList>
    </citation>
    <scope>NUCLEOTIDE SEQUENCE [LARGE SCALE GENOMIC DNA]</scope>
    <source>
        <strain evidence="3">EspeVRDwgs_2016</strain>
        <tissue evidence="3">Muscle</tissue>
    </source>
</reference>
<gene>
    <name evidence="3" type="ORF">FQN60_018587</name>
</gene>
<evidence type="ECO:0000313" key="3">
    <source>
        <dbReference type="EMBL" id="KAA8593132.1"/>
    </source>
</evidence>